<reference evidence="1 2" key="1">
    <citation type="submission" date="2018-11" db="EMBL/GenBank/DDBJ databases">
        <authorList>
            <consortium name="Pathogen Informatics"/>
        </authorList>
    </citation>
    <scope>NUCLEOTIDE SEQUENCE [LARGE SCALE GENOMIC DNA]</scope>
    <source>
        <strain evidence="1 2">Zambia</strain>
    </source>
</reference>
<proteinExistence type="predicted"/>
<name>A0A183N9V0_9TREM</name>
<evidence type="ECO:0000313" key="1">
    <source>
        <dbReference type="EMBL" id="VDP53811.1"/>
    </source>
</evidence>
<dbReference type="AlphaFoldDB" id="A0A183N9V0"/>
<organism evidence="1 2">
    <name type="scientific">Schistosoma margrebowiei</name>
    <dbReference type="NCBI Taxonomy" id="48269"/>
    <lineage>
        <taxon>Eukaryota</taxon>
        <taxon>Metazoa</taxon>
        <taxon>Spiralia</taxon>
        <taxon>Lophotrochozoa</taxon>
        <taxon>Platyhelminthes</taxon>
        <taxon>Trematoda</taxon>
        <taxon>Digenea</taxon>
        <taxon>Strigeidida</taxon>
        <taxon>Schistosomatoidea</taxon>
        <taxon>Schistosomatidae</taxon>
        <taxon>Schistosoma</taxon>
    </lineage>
</organism>
<keyword evidence="2" id="KW-1185">Reference proteome</keyword>
<accession>A0A183N9V0</accession>
<gene>
    <name evidence="1" type="ORF">SMRZ_LOCUS25075</name>
</gene>
<dbReference type="EMBL" id="UZAI01020928">
    <property type="protein sequence ID" value="VDP53811.1"/>
    <property type="molecule type" value="Genomic_DNA"/>
</dbReference>
<evidence type="ECO:0000313" key="2">
    <source>
        <dbReference type="Proteomes" id="UP000277204"/>
    </source>
</evidence>
<protein>
    <submittedName>
        <fullName evidence="1">Uncharacterized protein</fullName>
    </submittedName>
</protein>
<sequence length="82" mass="8940">MRIYILTVLGISETHWTQAEQKSLNSGEMLLYSGHKEEDDPHIQGVAVMLSIGAQNALMGCGSHESRIIEASPGDSGVQWKT</sequence>
<dbReference type="Proteomes" id="UP000277204">
    <property type="component" value="Unassembled WGS sequence"/>
</dbReference>